<name>A0A1H8T659_9PROT</name>
<gene>
    <name evidence="1" type="ORF">SAMN05216333_12219</name>
</gene>
<evidence type="ECO:0000313" key="1">
    <source>
        <dbReference type="EMBL" id="SEO86144.1"/>
    </source>
</evidence>
<protein>
    <submittedName>
        <fullName evidence="1">Uncharacterized protein</fullName>
    </submittedName>
</protein>
<reference evidence="2" key="1">
    <citation type="submission" date="2016-10" db="EMBL/GenBank/DDBJ databases">
        <authorList>
            <person name="Varghese N."/>
            <person name="Submissions S."/>
        </authorList>
    </citation>
    <scope>NUCLEOTIDE SEQUENCE [LARGE SCALE GENOMIC DNA]</scope>
    <source>
        <strain evidence="2">Nm76</strain>
    </source>
</reference>
<dbReference type="EMBL" id="FODO01000022">
    <property type="protein sequence ID" value="SEO86144.1"/>
    <property type="molecule type" value="Genomic_DNA"/>
</dbReference>
<organism evidence="1 2">
    <name type="scientific">Nitrosomonas oligotropha</name>
    <dbReference type="NCBI Taxonomy" id="42354"/>
    <lineage>
        <taxon>Bacteria</taxon>
        <taxon>Pseudomonadati</taxon>
        <taxon>Pseudomonadota</taxon>
        <taxon>Betaproteobacteria</taxon>
        <taxon>Nitrosomonadales</taxon>
        <taxon>Nitrosomonadaceae</taxon>
        <taxon>Nitrosomonas</taxon>
    </lineage>
</organism>
<dbReference type="STRING" id="42354.SAMN05216333_12219"/>
<proteinExistence type="predicted"/>
<sequence>MIQSSPHFRFDTTIPNEQLVEIDIDEIDSPVLSRLIEEVRNDSESTIYNYDRVHNRHNR</sequence>
<dbReference type="Proteomes" id="UP000198814">
    <property type="component" value="Unassembled WGS sequence"/>
</dbReference>
<dbReference type="NCBIfam" id="NF041705">
    <property type="entry name" value="RIPP_cyclo_YhhA"/>
    <property type="match status" value="1"/>
</dbReference>
<dbReference type="AlphaFoldDB" id="A0A1H8T659"/>
<accession>A0A1H8T659</accession>
<evidence type="ECO:0000313" key="2">
    <source>
        <dbReference type="Proteomes" id="UP000198814"/>
    </source>
</evidence>
<keyword evidence="2" id="KW-1185">Reference proteome</keyword>